<sequence>MIGSGFMLWLMQRIGHSHISCGNYLSHYCFFVRLQTRSNCSMSIHK</sequence>
<proteinExistence type="predicted"/>
<reference evidence="1" key="2">
    <citation type="journal article" date="2015" name="Data Brief">
        <title>Shoot transcriptome of the giant reed, Arundo donax.</title>
        <authorList>
            <person name="Barrero R.A."/>
            <person name="Guerrero F.D."/>
            <person name="Moolhuijzen P."/>
            <person name="Goolsby J.A."/>
            <person name="Tidwell J."/>
            <person name="Bellgard S.E."/>
            <person name="Bellgard M.I."/>
        </authorList>
    </citation>
    <scope>NUCLEOTIDE SEQUENCE</scope>
    <source>
        <tissue evidence="1">Shoot tissue taken approximately 20 cm above the soil surface</tissue>
    </source>
</reference>
<evidence type="ECO:0000313" key="1">
    <source>
        <dbReference type="EMBL" id="JAD58749.1"/>
    </source>
</evidence>
<name>A0A0A9B428_ARUDO</name>
<organism evidence="1">
    <name type="scientific">Arundo donax</name>
    <name type="common">Giant reed</name>
    <name type="synonym">Donax arundinaceus</name>
    <dbReference type="NCBI Taxonomy" id="35708"/>
    <lineage>
        <taxon>Eukaryota</taxon>
        <taxon>Viridiplantae</taxon>
        <taxon>Streptophyta</taxon>
        <taxon>Embryophyta</taxon>
        <taxon>Tracheophyta</taxon>
        <taxon>Spermatophyta</taxon>
        <taxon>Magnoliopsida</taxon>
        <taxon>Liliopsida</taxon>
        <taxon>Poales</taxon>
        <taxon>Poaceae</taxon>
        <taxon>PACMAD clade</taxon>
        <taxon>Arundinoideae</taxon>
        <taxon>Arundineae</taxon>
        <taxon>Arundo</taxon>
    </lineage>
</organism>
<accession>A0A0A9B428</accession>
<protein>
    <submittedName>
        <fullName evidence="1">Uncharacterized protein</fullName>
    </submittedName>
</protein>
<dbReference type="EMBL" id="GBRH01239146">
    <property type="protein sequence ID" value="JAD58749.1"/>
    <property type="molecule type" value="Transcribed_RNA"/>
</dbReference>
<reference evidence="1" key="1">
    <citation type="submission" date="2014-09" db="EMBL/GenBank/DDBJ databases">
        <authorList>
            <person name="Magalhaes I.L.F."/>
            <person name="Oliveira U."/>
            <person name="Santos F.R."/>
            <person name="Vidigal T.H.D.A."/>
            <person name="Brescovit A.D."/>
            <person name="Santos A.J."/>
        </authorList>
    </citation>
    <scope>NUCLEOTIDE SEQUENCE</scope>
    <source>
        <tissue evidence="1">Shoot tissue taken approximately 20 cm above the soil surface</tissue>
    </source>
</reference>
<dbReference type="AlphaFoldDB" id="A0A0A9B428"/>